<dbReference type="InterPro" id="IPR029058">
    <property type="entry name" value="AB_hydrolase_fold"/>
</dbReference>
<feature type="domain" description="Alpha/beta hydrolase fold-3" evidence="1">
    <location>
        <begin position="81"/>
        <end position="300"/>
    </location>
</feature>
<proteinExistence type="predicted"/>
<keyword evidence="3" id="KW-1185">Reference proteome</keyword>
<evidence type="ECO:0000259" key="1">
    <source>
        <dbReference type="Pfam" id="PF07859"/>
    </source>
</evidence>
<dbReference type="InterPro" id="IPR013094">
    <property type="entry name" value="AB_hydrolase_3"/>
</dbReference>
<organism evidence="2 3">
    <name type="scientific">Protea cynaroides</name>
    <dbReference type="NCBI Taxonomy" id="273540"/>
    <lineage>
        <taxon>Eukaryota</taxon>
        <taxon>Viridiplantae</taxon>
        <taxon>Streptophyta</taxon>
        <taxon>Embryophyta</taxon>
        <taxon>Tracheophyta</taxon>
        <taxon>Spermatophyta</taxon>
        <taxon>Magnoliopsida</taxon>
        <taxon>Proteales</taxon>
        <taxon>Proteaceae</taxon>
        <taxon>Protea</taxon>
    </lineage>
</organism>
<comment type="caution">
    <text evidence="2">The sequence shown here is derived from an EMBL/GenBank/DDBJ whole genome shotgun (WGS) entry which is preliminary data.</text>
</comment>
<dbReference type="Pfam" id="PF07859">
    <property type="entry name" value="Abhydrolase_3"/>
    <property type="match status" value="1"/>
</dbReference>
<name>A0A9Q0HCQ8_9MAGN</name>
<evidence type="ECO:0000313" key="2">
    <source>
        <dbReference type="EMBL" id="KAJ4962318.1"/>
    </source>
</evidence>
<accession>A0A9Q0HCQ8</accession>
<dbReference type="Proteomes" id="UP001141806">
    <property type="component" value="Unassembled WGS sequence"/>
</dbReference>
<dbReference type="SUPFAM" id="SSF53474">
    <property type="entry name" value="alpha/beta-Hydrolases"/>
    <property type="match status" value="1"/>
</dbReference>
<dbReference type="InterPro" id="IPR050466">
    <property type="entry name" value="Carboxylest/Gibb_receptor"/>
</dbReference>
<gene>
    <name evidence="2" type="ORF">NE237_022257</name>
</gene>
<dbReference type="Gene3D" id="3.40.50.1820">
    <property type="entry name" value="alpha/beta hydrolase"/>
    <property type="match status" value="1"/>
</dbReference>
<sequence>MNSEMHSSSDEDEVFFDLRPLFRIYKDGRIDRLSGNDIVPPSIDSQTGVSSKDVVIVPETGVGARLFLPKIKNSGEKLPLLVYIHGGGFCVETPFSSAYHHYVSSLVAEAKVVAVSINYRRAPENPLPIAYDDSWAVLQWIASHSNRNGTESWLNQHADFRRVFMVGDSAGANIVHNVALRAVETPLNDGVQIVGLGMVHPYFHGEEPLGPEATDEEKRENVDIMWLVACPSTSGCDDPRVNPATCPNLARLPCKRVLVFLAGLDLVRDGGEFYYETLKKSGWNGELDLMDVEGEFHIFHLSNPNSQKALAMKARLVSFLNQDCQELPQHLLRSSL</sequence>
<evidence type="ECO:0000313" key="3">
    <source>
        <dbReference type="Proteomes" id="UP001141806"/>
    </source>
</evidence>
<dbReference type="GO" id="GO:0016787">
    <property type="term" value="F:hydrolase activity"/>
    <property type="evidence" value="ECO:0007669"/>
    <property type="project" value="InterPro"/>
</dbReference>
<dbReference type="OrthoDB" id="408631at2759"/>
<dbReference type="PANTHER" id="PTHR23024">
    <property type="entry name" value="ARYLACETAMIDE DEACETYLASE"/>
    <property type="match status" value="1"/>
</dbReference>
<dbReference type="EMBL" id="JAMYWD010000008">
    <property type="protein sequence ID" value="KAJ4962318.1"/>
    <property type="molecule type" value="Genomic_DNA"/>
</dbReference>
<dbReference type="AlphaFoldDB" id="A0A9Q0HCQ8"/>
<dbReference type="PANTHER" id="PTHR23024:SF577">
    <property type="entry name" value="CARBOXYLESTERASE 2-RELATED"/>
    <property type="match status" value="1"/>
</dbReference>
<reference evidence="2" key="1">
    <citation type="journal article" date="2023" name="Plant J.">
        <title>The genome of the king protea, Protea cynaroides.</title>
        <authorList>
            <person name="Chang J."/>
            <person name="Duong T.A."/>
            <person name="Schoeman C."/>
            <person name="Ma X."/>
            <person name="Roodt D."/>
            <person name="Barker N."/>
            <person name="Li Z."/>
            <person name="Van de Peer Y."/>
            <person name="Mizrachi E."/>
        </authorList>
    </citation>
    <scope>NUCLEOTIDE SEQUENCE</scope>
    <source>
        <tissue evidence="2">Young leaves</tissue>
    </source>
</reference>
<protein>
    <recommendedName>
        <fullName evidence="1">Alpha/beta hydrolase fold-3 domain-containing protein</fullName>
    </recommendedName>
</protein>